<reference evidence="1" key="1">
    <citation type="journal article" date="2021" name="Proc. Natl. Acad. Sci. U.S.A.">
        <title>A Catalog of Tens of Thousands of Viruses from Human Metagenomes Reveals Hidden Associations with Chronic Diseases.</title>
        <authorList>
            <person name="Tisza M.J."/>
            <person name="Buck C.B."/>
        </authorList>
    </citation>
    <scope>NUCLEOTIDE SEQUENCE</scope>
    <source>
        <strain evidence="1">Ctshb19</strain>
    </source>
</reference>
<accession>A0A8S5UG34</accession>
<organism evidence="1">
    <name type="scientific">Myoviridae sp. ctshb19</name>
    <dbReference type="NCBI Taxonomy" id="2825194"/>
    <lineage>
        <taxon>Viruses</taxon>
        <taxon>Duplodnaviria</taxon>
        <taxon>Heunggongvirae</taxon>
        <taxon>Uroviricota</taxon>
        <taxon>Caudoviricetes</taxon>
    </lineage>
</organism>
<evidence type="ECO:0000313" key="1">
    <source>
        <dbReference type="EMBL" id="DAF93447.1"/>
    </source>
</evidence>
<protein>
    <submittedName>
        <fullName evidence="1">Uncharacterized protein</fullName>
    </submittedName>
</protein>
<sequence length="30" mass="3480">MTNFWSWKKEKNAFIAAVQRAVDDMRAAGH</sequence>
<dbReference type="EMBL" id="BK016086">
    <property type="protein sequence ID" value="DAF93447.1"/>
    <property type="molecule type" value="Genomic_DNA"/>
</dbReference>
<name>A0A8S5UG34_9CAUD</name>
<proteinExistence type="predicted"/>